<evidence type="ECO:0000313" key="4">
    <source>
        <dbReference type="Proteomes" id="UP000051681"/>
    </source>
</evidence>
<feature type="signal peptide" evidence="2">
    <location>
        <begin position="1"/>
        <end position="21"/>
    </location>
</feature>
<feature type="compositionally biased region" description="Low complexity" evidence="1">
    <location>
        <begin position="197"/>
        <end position="236"/>
    </location>
</feature>
<feature type="chain" id="PRO_5006015795" description="Lipoprotein" evidence="2">
    <location>
        <begin position="22"/>
        <end position="245"/>
    </location>
</feature>
<evidence type="ECO:0000256" key="2">
    <source>
        <dbReference type="SAM" id="SignalP"/>
    </source>
</evidence>
<protein>
    <recommendedName>
        <fullName evidence="5">Lipoprotein</fullName>
    </recommendedName>
</protein>
<dbReference type="AlphaFoldDB" id="A0A0N7M1X8"/>
<evidence type="ECO:0000313" key="3">
    <source>
        <dbReference type="EMBL" id="CUH84547.1"/>
    </source>
</evidence>
<dbReference type="STRING" id="340021.TM5383_01758"/>
<keyword evidence="2" id="KW-0732">Signal</keyword>
<dbReference type="OrthoDB" id="7834608at2"/>
<keyword evidence="4" id="KW-1185">Reference proteome</keyword>
<evidence type="ECO:0000256" key="1">
    <source>
        <dbReference type="SAM" id="MobiDB-lite"/>
    </source>
</evidence>
<evidence type="ECO:0008006" key="5">
    <source>
        <dbReference type="Google" id="ProtNLM"/>
    </source>
</evidence>
<gene>
    <name evidence="3" type="ORF">TM5383_01758</name>
</gene>
<proteinExistence type="predicted"/>
<feature type="region of interest" description="Disordered" evidence="1">
    <location>
        <begin position="197"/>
        <end position="245"/>
    </location>
</feature>
<dbReference type="Proteomes" id="UP000051681">
    <property type="component" value="Unassembled WGS sequence"/>
</dbReference>
<dbReference type="PROSITE" id="PS51257">
    <property type="entry name" value="PROKAR_LIPOPROTEIN"/>
    <property type="match status" value="1"/>
</dbReference>
<sequence>MIKRMLAVVALLGAAACSSTADLAEKPEPLGDFSLGHNVVVANNMVKGPLSRNAEPEEWVAALETAIGTRFERYEGERLYHFGVSVQGYVLAQPGVPVVASPKSVLIVNIDVWDDAKGVKLNAEPKQITVLERTSGETFLGSGLTQSRETQMKNLSENAARLIKNYLERQNSQEGWFIPAVAGDVEVPEEGAATVESALEGEGAIEGEAPAEPAENPVSEADAAETATETSQEPAANTLQGATDA</sequence>
<dbReference type="EMBL" id="CYSF01000007">
    <property type="protein sequence ID" value="CUH84547.1"/>
    <property type="molecule type" value="Genomic_DNA"/>
</dbReference>
<name>A0A0N7M1X8_9RHOB</name>
<organism evidence="3 4">
    <name type="scientific">Thalassovita mediterranea</name>
    <dbReference type="NCBI Taxonomy" id="340021"/>
    <lineage>
        <taxon>Bacteria</taxon>
        <taxon>Pseudomonadati</taxon>
        <taxon>Pseudomonadota</taxon>
        <taxon>Alphaproteobacteria</taxon>
        <taxon>Rhodobacterales</taxon>
        <taxon>Roseobacteraceae</taxon>
        <taxon>Thalassovita</taxon>
    </lineage>
</organism>
<reference evidence="3 4" key="1">
    <citation type="submission" date="2015-09" db="EMBL/GenBank/DDBJ databases">
        <authorList>
            <consortium name="Swine Surveillance"/>
        </authorList>
    </citation>
    <scope>NUCLEOTIDE SEQUENCE [LARGE SCALE GENOMIC DNA]</scope>
    <source>
        <strain evidence="3 4">CECT 8383</strain>
    </source>
</reference>
<accession>A0A0N7M1X8</accession>
<dbReference type="RefSeq" id="WP_058318646.1">
    <property type="nucleotide sequence ID" value="NZ_CYSF01000007.1"/>
</dbReference>